<sequence length="77" mass="8808">MIPIMHANLGEYKQAELISTEERASHGIGLITKHFIRDPPFQVPQYPTLLIHHYVVRIGNNPKKRHLQLCTADILIA</sequence>
<reference evidence="1 2" key="1">
    <citation type="journal article" date="2009" name="Nature">
        <title>The Sorghum bicolor genome and the diversification of grasses.</title>
        <authorList>
            <person name="Paterson A.H."/>
            <person name="Bowers J.E."/>
            <person name="Bruggmann R."/>
            <person name="Dubchak I."/>
            <person name="Grimwood J."/>
            <person name="Gundlach H."/>
            <person name="Haberer G."/>
            <person name="Hellsten U."/>
            <person name="Mitros T."/>
            <person name="Poliakov A."/>
            <person name="Schmutz J."/>
            <person name="Spannagl M."/>
            <person name="Tang H."/>
            <person name="Wang X."/>
            <person name="Wicker T."/>
            <person name="Bharti A.K."/>
            <person name="Chapman J."/>
            <person name="Feltus F.A."/>
            <person name="Gowik U."/>
            <person name="Grigoriev I.V."/>
            <person name="Lyons E."/>
            <person name="Maher C.A."/>
            <person name="Martis M."/>
            <person name="Narechania A."/>
            <person name="Otillar R.P."/>
            <person name="Penning B.W."/>
            <person name="Salamov A.A."/>
            <person name="Wang Y."/>
            <person name="Zhang L."/>
            <person name="Carpita N.C."/>
            <person name="Freeling M."/>
            <person name="Gingle A.R."/>
            <person name="Hash C.T."/>
            <person name="Keller B."/>
            <person name="Klein P."/>
            <person name="Kresovich S."/>
            <person name="McCann M.C."/>
            <person name="Ming R."/>
            <person name="Peterson D.G."/>
            <person name="Mehboob-ur-Rahman"/>
            <person name="Ware D."/>
            <person name="Westhoff P."/>
            <person name="Mayer K.F."/>
            <person name="Messing J."/>
            <person name="Rokhsar D.S."/>
        </authorList>
    </citation>
    <scope>NUCLEOTIDE SEQUENCE [LARGE SCALE GENOMIC DNA]</scope>
    <source>
        <strain evidence="2">cv. BTx623</strain>
    </source>
</reference>
<accession>A0A1Z5RBM5</accession>
<proteinExistence type="predicted"/>
<evidence type="ECO:0000313" key="1">
    <source>
        <dbReference type="EMBL" id="OQU80881.1"/>
    </source>
</evidence>
<gene>
    <name evidence="1" type="ORF">SORBI_3007G203850</name>
</gene>
<organism evidence="1 2">
    <name type="scientific">Sorghum bicolor</name>
    <name type="common">Sorghum</name>
    <name type="synonym">Sorghum vulgare</name>
    <dbReference type="NCBI Taxonomy" id="4558"/>
    <lineage>
        <taxon>Eukaryota</taxon>
        <taxon>Viridiplantae</taxon>
        <taxon>Streptophyta</taxon>
        <taxon>Embryophyta</taxon>
        <taxon>Tracheophyta</taxon>
        <taxon>Spermatophyta</taxon>
        <taxon>Magnoliopsida</taxon>
        <taxon>Liliopsida</taxon>
        <taxon>Poales</taxon>
        <taxon>Poaceae</taxon>
        <taxon>PACMAD clade</taxon>
        <taxon>Panicoideae</taxon>
        <taxon>Andropogonodae</taxon>
        <taxon>Andropogoneae</taxon>
        <taxon>Sorghinae</taxon>
        <taxon>Sorghum</taxon>
    </lineage>
</organism>
<dbReference type="AlphaFoldDB" id="A0A1Z5RBM5"/>
<reference evidence="2" key="2">
    <citation type="journal article" date="2018" name="Plant J.">
        <title>The Sorghum bicolor reference genome: improved assembly, gene annotations, a transcriptome atlas, and signatures of genome organization.</title>
        <authorList>
            <person name="McCormick R.F."/>
            <person name="Truong S.K."/>
            <person name="Sreedasyam A."/>
            <person name="Jenkins J."/>
            <person name="Shu S."/>
            <person name="Sims D."/>
            <person name="Kennedy M."/>
            <person name="Amirebrahimi M."/>
            <person name="Weers B.D."/>
            <person name="McKinley B."/>
            <person name="Mattison A."/>
            <person name="Morishige D.T."/>
            <person name="Grimwood J."/>
            <person name="Schmutz J."/>
            <person name="Mullet J.E."/>
        </authorList>
    </citation>
    <scope>NUCLEOTIDE SEQUENCE [LARGE SCALE GENOMIC DNA]</scope>
    <source>
        <strain evidence="2">cv. BTx623</strain>
    </source>
</reference>
<dbReference type="EMBL" id="CM000766">
    <property type="protein sequence ID" value="OQU80881.1"/>
    <property type="molecule type" value="Genomic_DNA"/>
</dbReference>
<protein>
    <submittedName>
        <fullName evidence="1">Uncharacterized protein</fullName>
    </submittedName>
</protein>
<keyword evidence="2" id="KW-1185">Reference proteome</keyword>
<dbReference type="InParanoid" id="A0A1Z5RBM5"/>
<dbReference type="Gramene" id="OQU80881">
    <property type="protein sequence ID" value="OQU80881"/>
    <property type="gene ID" value="SORBI_3007G203850"/>
</dbReference>
<evidence type="ECO:0000313" key="2">
    <source>
        <dbReference type="Proteomes" id="UP000000768"/>
    </source>
</evidence>
<name>A0A1Z5RBM5_SORBI</name>
<dbReference type="Proteomes" id="UP000000768">
    <property type="component" value="Chromosome 7"/>
</dbReference>